<dbReference type="InterPro" id="IPR003594">
    <property type="entry name" value="HATPase_dom"/>
</dbReference>
<feature type="non-terminal residue" evidence="9">
    <location>
        <position position="506"/>
    </location>
</feature>
<dbReference type="SMART" id="SM00388">
    <property type="entry name" value="HisKA"/>
    <property type="match status" value="1"/>
</dbReference>
<keyword evidence="5" id="KW-0418">Kinase</keyword>
<feature type="domain" description="Histidine kinase" evidence="8">
    <location>
        <begin position="297"/>
        <end position="506"/>
    </location>
</feature>
<evidence type="ECO:0000256" key="7">
    <source>
        <dbReference type="ARBA" id="ARBA00023012"/>
    </source>
</evidence>
<dbReference type="GO" id="GO:0000156">
    <property type="term" value="F:phosphorelay response regulator activity"/>
    <property type="evidence" value="ECO:0007669"/>
    <property type="project" value="TreeGrafter"/>
</dbReference>
<dbReference type="Gene3D" id="3.30.450.20">
    <property type="entry name" value="PAS domain"/>
    <property type="match status" value="1"/>
</dbReference>
<dbReference type="CDD" id="cd00082">
    <property type="entry name" value="HisKA"/>
    <property type="match status" value="1"/>
</dbReference>
<dbReference type="SUPFAM" id="SSF55874">
    <property type="entry name" value="ATPase domain of HSP90 chaperone/DNA topoisomerase II/histidine kinase"/>
    <property type="match status" value="1"/>
</dbReference>
<dbReference type="GO" id="GO:0000155">
    <property type="term" value="F:phosphorelay sensor kinase activity"/>
    <property type="evidence" value="ECO:0007669"/>
    <property type="project" value="InterPro"/>
</dbReference>
<reference evidence="9" key="1">
    <citation type="journal article" date="2020" name="mSystems">
        <title>Genome- and Community-Level Interaction Insights into Carbon Utilization and Element Cycling Functions of Hydrothermarchaeota in Hydrothermal Sediment.</title>
        <authorList>
            <person name="Zhou Z."/>
            <person name="Liu Y."/>
            <person name="Xu W."/>
            <person name="Pan J."/>
            <person name="Luo Z.H."/>
            <person name="Li M."/>
        </authorList>
    </citation>
    <scope>NUCLEOTIDE SEQUENCE [LARGE SCALE GENOMIC DNA]</scope>
    <source>
        <strain evidence="9">SpSt-1233</strain>
    </source>
</reference>
<evidence type="ECO:0000256" key="3">
    <source>
        <dbReference type="ARBA" id="ARBA00022679"/>
    </source>
</evidence>
<evidence type="ECO:0000259" key="8">
    <source>
        <dbReference type="PROSITE" id="PS50109"/>
    </source>
</evidence>
<dbReference type="InterPro" id="IPR003661">
    <property type="entry name" value="HisK_dim/P_dom"/>
</dbReference>
<dbReference type="Pfam" id="PF00512">
    <property type="entry name" value="HisKA"/>
    <property type="match status" value="1"/>
</dbReference>
<dbReference type="PROSITE" id="PS50109">
    <property type="entry name" value="HIS_KIN"/>
    <property type="match status" value="1"/>
</dbReference>
<dbReference type="PANTHER" id="PTHR42878">
    <property type="entry name" value="TWO-COMPONENT HISTIDINE KINASE"/>
    <property type="match status" value="1"/>
</dbReference>
<dbReference type="InterPro" id="IPR036097">
    <property type="entry name" value="HisK_dim/P_sf"/>
</dbReference>
<dbReference type="Pfam" id="PF02518">
    <property type="entry name" value="HATPase_c"/>
    <property type="match status" value="1"/>
</dbReference>
<dbReference type="Gene3D" id="3.30.565.10">
    <property type="entry name" value="Histidine kinase-like ATPase, C-terminal domain"/>
    <property type="match status" value="1"/>
</dbReference>
<gene>
    <name evidence="9" type="ORF">ENO08_08530</name>
</gene>
<keyword evidence="3" id="KW-0808">Transferase</keyword>
<name>A0A7V2AWD7_UNCEI</name>
<dbReference type="GO" id="GO:0030295">
    <property type="term" value="F:protein kinase activator activity"/>
    <property type="evidence" value="ECO:0007669"/>
    <property type="project" value="TreeGrafter"/>
</dbReference>
<keyword evidence="7" id="KW-0902">Two-component regulatory system</keyword>
<keyword evidence="6" id="KW-0067">ATP-binding</keyword>
<dbReference type="SUPFAM" id="SSF47384">
    <property type="entry name" value="Homodimeric domain of signal transducing histidine kinase"/>
    <property type="match status" value="1"/>
</dbReference>
<comment type="caution">
    <text evidence="9">The sequence shown here is derived from an EMBL/GenBank/DDBJ whole genome shotgun (WGS) entry which is preliminary data.</text>
</comment>
<feature type="non-terminal residue" evidence="9">
    <location>
        <position position="1"/>
    </location>
</feature>
<proteinExistence type="predicted"/>
<evidence type="ECO:0000313" key="9">
    <source>
        <dbReference type="EMBL" id="HER44490.1"/>
    </source>
</evidence>
<dbReference type="EMBL" id="DSEC01000612">
    <property type="protein sequence ID" value="HER44490.1"/>
    <property type="molecule type" value="Genomic_DNA"/>
</dbReference>
<dbReference type="Proteomes" id="UP000886069">
    <property type="component" value="Unassembled WGS sequence"/>
</dbReference>
<evidence type="ECO:0000256" key="1">
    <source>
        <dbReference type="ARBA" id="ARBA00000085"/>
    </source>
</evidence>
<sequence>IYPLLGRGSSEESGEEESLRSRLLEATGDERLMRDVLGGMMRQAGAEFCAYLSGRDGGTLQLMAAGREYSGLFPEIREKLRTSLRMFTNGGSGRWIERERIFYAENISGVSFPASNADLESYFLVPVTSGAAVEGVLFLGSVRREAFVRETISSYRILAQETSSPLRNECGDDKAGGMLEQLLLSIPYGAAIVDGEGNVTRANEALHAILGGIAFDRIDEIGERSVFDIRTAWDEFSRFGRNITDRQIDSSAGDGRSISLSMIRMESIQGEARSVIVVRDTTEFTGLEHKREEAMAVVAHEIRTPMTALKNSLRILSDAGAAGKGMAEDAEGPGRRFFETALRTVDRLSSLVDGLLDASMVRRSGGEPKIERVALRQFLEDSSLLFSSSMTKKEISFGIDVDEKAKDAFIDRGMMEQVVQNLLSNSLKHVPVGGEVRIRVRAMERAPEWISGVLPVEYTERPGFMLITISDSGPGIPDEVARSINVPITSAPSSIKPARGIGLYIA</sequence>
<dbReference type="GO" id="GO:0007234">
    <property type="term" value="P:osmosensory signaling via phosphorelay pathway"/>
    <property type="evidence" value="ECO:0007669"/>
    <property type="project" value="TreeGrafter"/>
</dbReference>
<keyword evidence="4" id="KW-0547">Nucleotide-binding</keyword>
<dbReference type="InterPro" id="IPR005467">
    <property type="entry name" value="His_kinase_dom"/>
</dbReference>
<organism evidence="9">
    <name type="scientific">Eiseniibacteriota bacterium</name>
    <dbReference type="NCBI Taxonomy" id="2212470"/>
    <lineage>
        <taxon>Bacteria</taxon>
        <taxon>Candidatus Eiseniibacteriota</taxon>
    </lineage>
</organism>
<evidence type="ECO:0000256" key="5">
    <source>
        <dbReference type="ARBA" id="ARBA00022777"/>
    </source>
</evidence>
<dbReference type="PANTHER" id="PTHR42878:SF7">
    <property type="entry name" value="SENSOR HISTIDINE KINASE GLRK"/>
    <property type="match status" value="1"/>
</dbReference>
<dbReference type="AlphaFoldDB" id="A0A7V2AWD7"/>
<comment type="catalytic activity">
    <reaction evidence="1">
        <text>ATP + protein L-histidine = ADP + protein N-phospho-L-histidine.</text>
        <dbReference type="EC" id="2.7.13.3"/>
    </reaction>
</comment>
<dbReference type="EC" id="2.7.13.3" evidence="2"/>
<dbReference type="InterPro" id="IPR036890">
    <property type="entry name" value="HATPase_C_sf"/>
</dbReference>
<dbReference type="GO" id="GO:0005524">
    <property type="term" value="F:ATP binding"/>
    <property type="evidence" value="ECO:0007669"/>
    <property type="project" value="UniProtKB-KW"/>
</dbReference>
<evidence type="ECO:0000256" key="4">
    <source>
        <dbReference type="ARBA" id="ARBA00022741"/>
    </source>
</evidence>
<protein>
    <recommendedName>
        <fullName evidence="2">histidine kinase</fullName>
        <ecNumber evidence="2">2.7.13.3</ecNumber>
    </recommendedName>
</protein>
<evidence type="ECO:0000256" key="2">
    <source>
        <dbReference type="ARBA" id="ARBA00012438"/>
    </source>
</evidence>
<evidence type="ECO:0000256" key="6">
    <source>
        <dbReference type="ARBA" id="ARBA00022840"/>
    </source>
</evidence>
<dbReference type="InterPro" id="IPR050351">
    <property type="entry name" value="BphY/WalK/GraS-like"/>
</dbReference>
<dbReference type="Gene3D" id="1.10.287.130">
    <property type="match status" value="1"/>
</dbReference>
<accession>A0A7V2AWD7</accession>